<comment type="caution">
    <text evidence="2">The sequence shown here is derived from an EMBL/GenBank/DDBJ whole genome shotgun (WGS) entry which is preliminary data.</text>
</comment>
<feature type="transmembrane region" description="Helical" evidence="1">
    <location>
        <begin position="149"/>
        <end position="173"/>
    </location>
</feature>
<proteinExistence type="predicted"/>
<dbReference type="PANTHER" id="PTHR34219">
    <property type="entry name" value="IRON-REGULATED INNER MEMBRANE PROTEIN-RELATED"/>
    <property type="match status" value="1"/>
</dbReference>
<dbReference type="PANTHER" id="PTHR34219:SF3">
    <property type="entry name" value="BLL7967 PROTEIN"/>
    <property type="match status" value="1"/>
</dbReference>
<feature type="transmembrane region" description="Helical" evidence="1">
    <location>
        <begin position="12"/>
        <end position="34"/>
    </location>
</feature>
<dbReference type="Pfam" id="PF03929">
    <property type="entry name" value="PepSY_TM"/>
    <property type="match status" value="1"/>
</dbReference>
<keyword evidence="1" id="KW-1133">Transmembrane helix</keyword>
<name>A0ABV8NR85_9BURK</name>
<keyword evidence="1" id="KW-0472">Membrane</keyword>
<dbReference type="EMBL" id="JBHSBV010000001">
    <property type="protein sequence ID" value="MFC4199515.1"/>
    <property type="molecule type" value="Genomic_DNA"/>
</dbReference>
<feature type="transmembrane region" description="Helical" evidence="1">
    <location>
        <begin position="340"/>
        <end position="361"/>
    </location>
</feature>
<gene>
    <name evidence="2" type="ORF">ACFOY1_00995</name>
</gene>
<keyword evidence="3" id="KW-1185">Reference proteome</keyword>
<sequence length="374" mass="41286">MRHSKTWIAVHRWTSLICTAFLLMLCVTGLPLIFHDEIDALSDPPDTATAAAALAHPLDLDQVTALVRRQYPGRRIQFVVWLEQPQLYRVGLSRPRGAHGDVKPFAIVDAARGVIVREAWSEKDWRHGNFMSLLLALHTDMLMGPAGKLFLGAMGMLFLASLVSGTVLYGPFMRKLRFGTIRKGRAPRLKWLDLHNLLGVAALAWMLVVGATGVMNTLDAQVFGAWQKSIYSRLDLAQRPHHAGSPGASLQAAVDEARRAMPDGVVSFVAYPGSMFGGPAHYAVYMRGSSPLTSRLLHPVLVDATDGSAADAGPPPWYLWALEASRPLHFGDYGGLVFKFLWALLDVFLIVVLASGLYLWWQRRPQRPGRTGTY</sequence>
<dbReference type="RefSeq" id="WP_217962797.1">
    <property type="nucleotide sequence ID" value="NZ_JAHTBN010000001.1"/>
</dbReference>
<dbReference type="Proteomes" id="UP001595848">
    <property type="component" value="Unassembled WGS sequence"/>
</dbReference>
<reference evidence="3" key="1">
    <citation type="journal article" date="2019" name="Int. J. Syst. Evol. Microbiol.">
        <title>The Global Catalogue of Microorganisms (GCM) 10K type strain sequencing project: providing services to taxonomists for standard genome sequencing and annotation.</title>
        <authorList>
            <consortium name="The Broad Institute Genomics Platform"/>
            <consortium name="The Broad Institute Genome Sequencing Center for Infectious Disease"/>
            <person name="Wu L."/>
            <person name="Ma J."/>
        </authorList>
    </citation>
    <scope>NUCLEOTIDE SEQUENCE [LARGE SCALE GENOMIC DNA]</scope>
    <source>
        <strain evidence="3">LMG 24813</strain>
    </source>
</reference>
<accession>A0ABV8NR85</accession>
<organism evidence="2 3">
    <name type="scientific">Candidimonas humi</name>
    <dbReference type="NCBI Taxonomy" id="683355"/>
    <lineage>
        <taxon>Bacteria</taxon>
        <taxon>Pseudomonadati</taxon>
        <taxon>Pseudomonadota</taxon>
        <taxon>Betaproteobacteria</taxon>
        <taxon>Burkholderiales</taxon>
        <taxon>Alcaligenaceae</taxon>
        <taxon>Candidimonas</taxon>
    </lineage>
</organism>
<keyword evidence="1" id="KW-0812">Transmembrane</keyword>
<dbReference type="InterPro" id="IPR005625">
    <property type="entry name" value="PepSY-ass_TM"/>
</dbReference>
<evidence type="ECO:0000313" key="3">
    <source>
        <dbReference type="Proteomes" id="UP001595848"/>
    </source>
</evidence>
<protein>
    <submittedName>
        <fullName evidence="2">PepSY-associated TM helix domain-containing protein</fullName>
    </submittedName>
</protein>
<evidence type="ECO:0000256" key="1">
    <source>
        <dbReference type="SAM" id="Phobius"/>
    </source>
</evidence>
<evidence type="ECO:0000313" key="2">
    <source>
        <dbReference type="EMBL" id="MFC4199515.1"/>
    </source>
</evidence>
<feature type="transmembrane region" description="Helical" evidence="1">
    <location>
        <begin position="194"/>
        <end position="215"/>
    </location>
</feature>